<keyword evidence="3" id="KW-1185">Reference proteome</keyword>
<dbReference type="EMBL" id="AP022578">
    <property type="protein sequence ID" value="BBX88107.1"/>
    <property type="molecule type" value="Genomic_DNA"/>
</dbReference>
<evidence type="ECO:0008006" key="4">
    <source>
        <dbReference type="Google" id="ProtNLM"/>
    </source>
</evidence>
<organism evidence="2 3">
    <name type="scientific">Mycolicibacterium aubagnense</name>
    <dbReference type="NCBI Taxonomy" id="319707"/>
    <lineage>
        <taxon>Bacteria</taxon>
        <taxon>Bacillati</taxon>
        <taxon>Actinomycetota</taxon>
        <taxon>Actinomycetes</taxon>
        <taxon>Mycobacteriales</taxon>
        <taxon>Mycobacteriaceae</taxon>
        <taxon>Mycolicibacterium</taxon>
    </lineage>
</organism>
<reference evidence="2 3" key="1">
    <citation type="journal article" date="2019" name="Emerg. Microbes Infect.">
        <title>Comprehensive subspecies identification of 175 nontuberculous mycobacteria species based on 7547 genomic profiles.</title>
        <authorList>
            <person name="Matsumoto Y."/>
            <person name="Kinjo T."/>
            <person name="Motooka D."/>
            <person name="Nabeya D."/>
            <person name="Jung N."/>
            <person name="Uechi K."/>
            <person name="Horii T."/>
            <person name="Iida T."/>
            <person name="Fujita J."/>
            <person name="Nakamura S."/>
        </authorList>
    </citation>
    <scope>NUCLEOTIDE SEQUENCE [LARGE SCALE GENOMIC DNA]</scope>
    <source>
        <strain evidence="2 3">JCM 15296</strain>
        <plasmid evidence="2">pJCM15296</plasmid>
    </source>
</reference>
<keyword evidence="2" id="KW-0614">Plasmid</keyword>
<feature type="compositionally biased region" description="Low complexity" evidence="1">
    <location>
        <begin position="55"/>
        <end position="75"/>
    </location>
</feature>
<gene>
    <name evidence="2" type="ORF">MAUB_63080</name>
</gene>
<feature type="region of interest" description="Disordered" evidence="1">
    <location>
        <begin position="54"/>
        <end position="81"/>
    </location>
</feature>
<protein>
    <recommendedName>
        <fullName evidence="4">Secreted protein</fullName>
    </recommendedName>
</protein>
<sequence>MVTVLWAPLGGHAALVVYRPIAVSINETRPRNACHDITVLRCASGGALPTVRACGASTGGSPSSPQSQRSAWPSRVSASPHTIRMPCRPAWRGA</sequence>
<evidence type="ECO:0000313" key="3">
    <source>
        <dbReference type="Proteomes" id="UP000465609"/>
    </source>
</evidence>
<dbReference type="Proteomes" id="UP000465609">
    <property type="component" value="Plasmid pJCM15296"/>
</dbReference>
<geneLocation type="plasmid" evidence="2 3">
    <name>pJCM15296</name>
</geneLocation>
<evidence type="ECO:0000313" key="2">
    <source>
        <dbReference type="EMBL" id="BBX88107.1"/>
    </source>
</evidence>
<evidence type="ECO:0000256" key="1">
    <source>
        <dbReference type="SAM" id="MobiDB-lite"/>
    </source>
</evidence>
<name>A0ABM7IMR6_9MYCO</name>
<accession>A0ABM7IMR6</accession>
<proteinExistence type="predicted"/>